<evidence type="ECO:0000256" key="14">
    <source>
        <dbReference type="ARBA" id="ARBA00048679"/>
    </source>
</evidence>
<keyword evidence="11 17" id="KW-0472">Membrane</keyword>
<dbReference type="InterPro" id="IPR045874">
    <property type="entry name" value="LRK10/LRL21-25-like"/>
</dbReference>
<dbReference type="FunFam" id="3.30.200.20:FF:000178">
    <property type="entry name" value="serine/threonine-protein kinase PBS1-like"/>
    <property type="match status" value="1"/>
</dbReference>
<evidence type="ECO:0000256" key="5">
    <source>
        <dbReference type="ARBA" id="ARBA00022692"/>
    </source>
</evidence>
<comment type="catalytic activity">
    <reaction evidence="13">
        <text>L-threonyl-[protein] + ATP = O-phospho-L-threonyl-[protein] + ADP + H(+)</text>
        <dbReference type="Rhea" id="RHEA:46608"/>
        <dbReference type="Rhea" id="RHEA-COMP:11060"/>
        <dbReference type="Rhea" id="RHEA-COMP:11605"/>
        <dbReference type="ChEBI" id="CHEBI:15378"/>
        <dbReference type="ChEBI" id="CHEBI:30013"/>
        <dbReference type="ChEBI" id="CHEBI:30616"/>
        <dbReference type="ChEBI" id="CHEBI:61977"/>
        <dbReference type="ChEBI" id="CHEBI:456216"/>
        <dbReference type="EC" id="2.7.11.1"/>
    </reaction>
</comment>
<comment type="catalytic activity">
    <reaction evidence="14">
        <text>L-seryl-[protein] + ATP = O-phospho-L-seryl-[protein] + ADP + H(+)</text>
        <dbReference type="Rhea" id="RHEA:17989"/>
        <dbReference type="Rhea" id="RHEA-COMP:9863"/>
        <dbReference type="Rhea" id="RHEA-COMP:11604"/>
        <dbReference type="ChEBI" id="CHEBI:15378"/>
        <dbReference type="ChEBI" id="CHEBI:29999"/>
        <dbReference type="ChEBI" id="CHEBI:30616"/>
        <dbReference type="ChEBI" id="CHEBI:83421"/>
        <dbReference type="ChEBI" id="CHEBI:456216"/>
        <dbReference type="EC" id="2.7.11.1"/>
    </reaction>
</comment>
<feature type="transmembrane region" description="Helical" evidence="17">
    <location>
        <begin position="258"/>
        <end position="276"/>
    </location>
</feature>
<dbReference type="PROSITE" id="PS00107">
    <property type="entry name" value="PROTEIN_KINASE_ATP"/>
    <property type="match status" value="1"/>
</dbReference>
<protein>
    <recommendedName>
        <fullName evidence="2">non-specific serine/threonine protein kinase</fullName>
        <ecNumber evidence="2">2.7.11.1</ecNumber>
    </recommendedName>
</protein>
<evidence type="ECO:0000256" key="8">
    <source>
        <dbReference type="ARBA" id="ARBA00022777"/>
    </source>
</evidence>
<evidence type="ECO:0000256" key="9">
    <source>
        <dbReference type="ARBA" id="ARBA00022840"/>
    </source>
</evidence>
<keyword evidence="4" id="KW-0808">Transferase</keyword>
<dbReference type="Proteomes" id="UP000886885">
    <property type="component" value="Chromosome 4A"/>
</dbReference>
<dbReference type="InterPro" id="IPR008271">
    <property type="entry name" value="Ser/Thr_kinase_AS"/>
</dbReference>
<sequence>MNHNFLLTSPIINLFIVTLFLLAKKASCTDPQFLACNPESCGDGQNINFPFYIQNKQEPSCGYPGFSLSCNNKGKPVLKLSNNEYIIHEIYYQNQSLRVSNAALFGKSTSCIPQIQNMSLADDRFRLPSNRASLFLLYNCNSTLLANDKELLNYKVDCFGENGTFSTLAMLDDDPLLGPASDKCETGAVVPVDVYRGENVGSERMLLLERGFVLNWIASNCSSCEESGKCGFDNATYHFKCFCPDRPHSRACPSGESFYFFLFSCLEILLMLFYGIEPLPTCLPWPRRIELVLEWQHGTKAYNRLHYFPSSSPFFTAAASAAGVGVLIITICCVIISKFSPVNFLSCLRKTRGSRSIEVFLRNYGTLAPKRYSYSELKKMTKTFKEKLGQGGYGSVFKGNLPDGRLVAVKVLKKSESNGEEFVNEVSSIGQTSHVNIVTLLGFCFEGSKRALIYEFMSKGSLDKHIYEENLSKADRQLGWETLYQIAVGIAQGLEYLHRGCNTRILHFDIKPHNILLDENFCPKISDFGLAKICPRKESIVSMMGARGTIGYIAPEVFCRNFGGVSHKSDVYSYGMLVLEMIGGRKNFCVGAGNTSEIYFPYWIHKRLELGEELGLRGTGNRVEEQVARKMTLASLWCIQTDPSNRPPMSRVVEMLQGSPESLPIPPRPILSSPPRPPRGSISDSSSAAVVIHDL</sequence>
<dbReference type="FunFam" id="1.10.510.10:FF:000590">
    <property type="entry name" value="PR5-like receptor kinase"/>
    <property type="match status" value="1"/>
</dbReference>
<evidence type="ECO:0000256" key="12">
    <source>
        <dbReference type="ARBA" id="ARBA00023180"/>
    </source>
</evidence>
<evidence type="ECO:0000259" key="18">
    <source>
        <dbReference type="PROSITE" id="PS50011"/>
    </source>
</evidence>
<feature type="transmembrane region" description="Helical" evidence="17">
    <location>
        <begin position="6"/>
        <end position="23"/>
    </location>
</feature>
<evidence type="ECO:0000313" key="19">
    <source>
        <dbReference type="EMBL" id="KAG6779012.1"/>
    </source>
</evidence>
<dbReference type="GO" id="GO:0005524">
    <property type="term" value="F:ATP binding"/>
    <property type="evidence" value="ECO:0007669"/>
    <property type="project" value="UniProtKB-UniRule"/>
</dbReference>
<feature type="compositionally biased region" description="Pro residues" evidence="16">
    <location>
        <begin position="663"/>
        <end position="678"/>
    </location>
</feature>
<dbReference type="Pfam" id="PF07714">
    <property type="entry name" value="PK_Tyr_Ser-Thr"/>
    <property type="match status" value="1"/>
</dbReference>
<evidence type="ECO:0000256" key="7">
    <source>
        <dbReference type="ARBA" id="ARBA00022741"/>
    </source>
</evidence>
<evidence type="ECO:0000256" key="2">
    <source>
        <dbReference type="ARBA" id="ARBA00012513"/>
    </source>
</evidence>
<evidence type="ECO:0000256" key="11">
    <source>
        <dbReference type="ARBA" id="ARBA00023136"/>
    </source>
</evidence>
<dbReference type="PROSITE" id="PS50011">
    <property type="entry name" value="PROTEIN_KINASE_DOM"/>
    <property type="match status" value="1"/>
</dbReference>
<keyword evidence="9 15" id="KW-0067">ATP-binding</keyword>
<evidence type="ECO:0000256" key="4">
    <source>
        <dbReference type="ARBA" id="ARBA00022679"/>
    </source>
</evidence>
<dbReference type="EC" id="2.7.11.1" evidence="2"/>
<gene>
    <name evidence="19" type="ORF">POTOM_015376</name>
</gene>
<feature type="binding site" evidence="15">
    <location>
        <position position="410"/>
    </location>
    <ligand>
        <name>ATP</name>
        <dbReference type="ChEBI" id="CHEBI:30616"/>
    </ligand>
</feature>
<evidence type="ECO:0000313" key="20">
    <source>
        <dbReference type="Proteomes" id="UP000886885"/>
    </source>
</evidence>
<keyword evidence="12" id="KW-0325">Glycoprotein</keyword>
<accession>A0A8X8A2X7</accession>
<dbReference type="PANTHER" id="PTHR27009">
    <property type="entry name" value="RUST RESISTANCE KINASE LR10-RELATED"/>
    <property type="match status" value="1"/>
</dbReference>
<evidence type="ECO:0000256" key="6">
    <source>
        <dbReference type="ARBA" id="ARBA00022729"/>
    </source>
</evidence>
<dbReference type="InterPro" id="IPR001245">
    <property type="entry name" value="Ser-Thr/Tyr_kinase_cat_dom"/>
</dbReference>
<feature type="domain" description="Protein kinase" evidence="18">
    <location>
        <begin position="382"/>
        <end position="671"/>
    </location>
</feature>
<organism evidence="19 20">
    <name type="scientific">Populus tomentosa</name>
    <name type="common">Chinese white poplar</name>
    <dbReference type="NCBI Taxonomy" id="118781"/>
    <lineage>
        <taxon>Eukaryota</taxon>
        <taxon>Viridiplantae</taxon>
        <taxon>Streptophyta</taxon>
        <taxon>Embryophyta</taxon>
        <taxon>Tracheophyta</taxon>
        <taxon>Spermatophyta</taxon>
        <taxon>Magnoliopsida</taxon>
        <taxon>eudicotyledons</taxon>
        <taxon>Gunneridae</taxon>
        <taxon>Pentapetalae</taxon>
        <taxon>rosids</taxon>
        <taxon>fabids</taxon>
        <taxon>Malpighiales</taxon>
        <taxon>Salicaceae</taxon>
        <taxon>Saliceae</taxon>
        <taxon>Populus</taxon>
    </lineage>
</organism>
<evidence type="ECO:0000256" key="10">
    <source>
        <dbReference type="ARBA" id="ARBA00022989"/>
    </source>
</evidence>
<dbReference type="InterPro" id="IPR017441">
    <property type="entry name" value="Protein_kinase_ATP_BS"/>
</dbReference>
<keyword evidence="6" id="KW-0732">Signal</keyword>
<dbReference type="PROSITE" id="PS00108">
    <property type="entry name" value="PROTEIN_KINASE_ST"/>
    <property type="match status" value="1"/>
</dbReference>
<feature type="region of interest" description="Disordered" evidence="16">
    <location>
        <begin position="659"/>
        <end position="695"/>
    </location>
</feature>
<proteinExistence type="predicted"/>
<dbReference type="Pfam" id="PF14380">
    <property type="entry name" value="WAK_assoc"/>
    <property type="match status" value="1"/>
</dbReference>
<keyword evidence="5 17" id="KW-0812">Transmembrane</keyword>
<dbReference type="InterPro" id="IPR000719">
    <property type="entry name" value="Prot_kinase_dom"/>
</dbReference>
<evidence type="ECO:0000256" key="13">
    <source>
        <dbReference type="ARBA" id="ARBA00047899"/>
    </source>
</evidence>
<name>A0A8X8A2X7_POPTO</name>
<dbReference type="InterPro" id="IPR032872">
    <property type="entry name" value="WAK_assoc_C"/>
</dbReference>
<comment type="subcellular location">
    <subcellularLocation>
        <location evidence="1">Membrane</location>
        <topology evidence="1">Single-pass type I membrane protein</topology>
    </subcellularLocation>
</comment>
<evidence type="ECO:0000256" key="15">
    <source>
        <dbReference type="PROSITE-ProRule" id="PRU10141"/>
    </source>
</evidence>
<keyword evidence="8" id="KW-0418">Kinase</keyword>
<dbReference type="InterPro" id="IPR025287">
    <property type="entry name" value="WAK_GUB"/>
</dbReference>
<keyword evidence="7 15" id="KW-0547">Nucleotide-binding</keyword>
<dbReference type="GO" id="GO:0004674">
    <property type="term" value="F:protein serine/threonine kinase activity"/>
    <property type="evidence" value="ECO:0007669"/>
    <property type="project" value="UniProtKB-KW"/>
</dbReference>
<dbReference type="EMBL" id="JAAWWB010000007">
    <property type="protein sequence ID" value="KAG6779012.1"/>
    <property type="molecule type" value="Genomic_DNA"/>
</dbReference>
<keyword evidence="3" id="KW-0723">Serine/threonine-protein kinase</keyword>
<evidence type="ECO:0000256" key="1">
    <source>
        <dbReference type="ARBA" id="ARBA00004479"/>
    </source>
</evidence>
<keyword evidence="20" id="KW-1185">Reference proteome</keyword>
<comment type="caution">
    <text evidence="19">The sequence shown here is derived from an EMBL/GenBank/DDBJ whole genome shotgun (WGS) entry which is preliminary data.</text>
</comment>
<keyword evidence="10 17" id="KW-1133">Transmembrane helix</keyword>
<reference evidence="19" key="1">
    <citation type="journal article" date="2020" name="bioRxiv">
        <title>Hybrid origin of Populus tomentosa Carr. identified through genome sequencing and phylogenomic analysis.</title>
        <authorList>
            <person name="An X."/>
            <person name="Gao K."/>
            <person name="Chen Z."/>
            <person name="Li J."/>
            <person name="Yang X."/>
            <person name="Yang X."/>
            <person name="Zhou J."/>
            <person name="Guo T."/>
            <person name="Zhao T."/>
            <person name="Huang S."/>
            <person name="Miao D."/>
            <person name="Khan W.U."/>
            <person name="Rao P."/>
            <person name="Ye M."/>
            <person name="Lei B."/>
            <person name="Liao W."/>
            <person name="Wang J."/>
            <person name="Ji L."/>
            <person name="Li Y."/>
            <person name="Guo B."/>
            <person name="Mustafa N.S."/>
            <person name="Li S."/>
            <person name="Yun Q."/>
            <person name="Keller S.R."/>
            <person name="Mao J."/>
            <person name="Zhang R."/>
            <person name="Strauss S.H."/>
        </authorList>
    </citation>
    <scope>NUCLEOTIDE SEQUENCE</scope>
    <source>
        <strain evidence="19">GM15</strain>
        <tissue evidence="19">Leaf</tissue>
    </source>
</reference>
<dbReference type="OrthoDB" id="657943at2759"/>
<evidence type="ECO:0000256" key="16">
    <source>
        <dbReference type="SAM" id="MobiDB-lite"/>
    </source>
</evidence>
<dbReference type="AlphaFoldDB" id="A0A8X8A2X7"/>
<dbReference type="GO" id="GO:0030247">
    <property type="term" value="F:polysaccharide binding"/>
    <property type="evidence" value="ECO:0007669"/>
    <property type="project" value="InterPro"/>
</dbReference>
<dbReference type="Pfam" id="PF13947">
    <property type="entry name" value="GUB_WAK_bind"/>
    <property type="match status" value="1"/>
</dbReference>
<evidence type="ECO:0000256" key="17">
    <source>
        <dbReference type="SAM" id="Phobius"/>
    </source>
</evidence>
<evidence type="ECO:0000256" key="3">
    <source>
        <dbReference type="ARBA" id="ARBA00022527"/>
    </source>
</evidence>
<dbReference type="GO" id="GO:0016020">
    <property type="term" value="C:membrane"/>
    <property type="evidence" value="ECO:0007669"/>
    <property type="project" value="UniProtKB-SubCell"/>
</dbReference>
<dbReference type="SMART" id="SM00220">
    <property type="entry name" value="S_TKc"/>
    <property type="match status" value="1"/>
</dbReference>
<feature type="transmembrane region" description="Helical" evidence="17">
    <location>
        <begin position="314"/>
        <end position="336"/>
    </location>
</feature>